<sequence length="447" mass="51938">MNISSDEIKISKEYLQKLANALSESDYNKIYDEMITKVPKIVKDYYDSNWGCITDQWVQYLTLQNLCFANKTNNRLESINNKLKSVINRYSPLEDSIKHLFAYINSVRVGKDVKSFQILNKKLVKPYEKSSAEYLYREHLTTFAFEKVETQLNVFKTYNYKEFSSIGKDVFLSLTSEGLIQVTPLSCECLIRKSTQLPCRHIFNCRFKLSLLLFDINLCLSRWSRSYCANILEECGINKNKIDQESEMESTFVTDYNRKGIQIAQLRDTRPKYMTNHAKFKIMDDHESNRDIDDNLLSNCDEQELQLISSQYAIETSGNQIQVEETKDVQCQNEIKVKETMDAPQSDKEETQVAKEVIIEFIGFTNDTITNDNEVNEISYDHCTDELQPKNIVEQIEIDTSNKENAATSTDSMLHNIKMPEKIKKRGRPKGHGNTVIGLRRKKLKRK</sequence>
<proteinExistence type="predicted"/>
<dbReference type="InterPro" id="IPR052579">
    <property type="entry name" value="Zinc_finger_SWIM"/>
</dbReference>
<dbReference type="AlphaFoldDB" id="A0ABD1FAV1"/>
<evidence type="ECO:0000313" key="3">
    <source>
        <dbReference type="Proteomes" id="UP001566132"/>
    </source>
</evidence>
<reference evidence="2 3" key="1">
    <citation type="submission" date="2024-05" db="EMBL/GenBank/DDBJ databases">
        <title>Genetic variation in Jamaican populations of the coffee berry borer (Hypothenemus hampei).</title>
        <authorList>
            <person name="Errbii M."/>
            <person name="Myrie A."/>
        </authorList>
    </citation>
    <scope>NUCLEOTIDE SEQUENCE [LARGE SCALE GENOMIC DNA]</scope>
    <source>
        <strain evidence="2">JA-Hopewell-2020-01-JO</strain>
        <tissue evidence="2">Whole body</tissue>
    </source>
</reference>
<dbReference type="PANTHER" id="PTHR31569:SF4">
    <property type="entry name" value="SWIM-TYPE DOMAIN-CONTAINING PROTEIN"/>
    <property type="match status" value="1"/>
</dbReference>
<name>A0ABD1FAV1_HYPHA</name>
<dbReference type="EMBL" id="JBDJPC010000001">
    <property type="protein sequence ID" value="KAL1516405.1"/>
    <property type="molecule type" value="Genomic_DNA"/>
</dbReference>
<evidence type="ECO:0000256" key="1">
    <source>
        <dbReference type="SAM" id="MobiDB-lite"/>
    </source>
</evidence>
<dbReference type="PANTHER" id="PTHR31569">
    <property type="entry name" value="SWIM-TYPE DOMAIN-CONTAINING PROTEIN"/>
    <property type="match status" value="1"/>
</dbReference>
<feature type="region of interest" description="Disordered" evidence="1">
    <location>
        <begin position="422"/>
        <end position="447"/>
    </location>
</feature>
<evidence type="ECO:0000313" key="2">
    <source>
        <dbReference type="EMBL" id="KAL1516405.1"/>
    </source>
</evidence>
<dbReference type="Proteomes" id="UP001566132">
    <property type="component" value="Unassembled WGS sequence"/>
</dbReference>
<comment type="caution">
    <text evidence="2">The sequence shown here is derived from an EMBL/GenBank/DDBJ whole genome shotgun (WGS) entry which is preliminary data.</text>
</comment>
<organism evidence="2 3">
    <name type="scientific">Hypothenemus hampei</name>
    <name type="common">Coffee berry borer</name>
    <dbReference type="NCBI Taxonomy" id="57062"/>
    <lineage>
        <taxon>Eukaryota</taxon>
        <taxon>Metazoa</taxon>
        <taxon>Ecdysozoa</taxon>
        <taxon>Arthropoda</taxon>
        <taxon>Hexapoda</taxon>
        <taxon>Insecta</taxon>
        <taxon>Pterygota</taxon>
        <taxon>Neoptera</taxon>
        <taxon>Endopterygota</taxon>
        <taxon>Coleoptera</taxon>
        <taxon>Polyphaga</taxon>
        <taxon>Cucujiformia</taxon>
        <taxon>Curculionidae</taxon>
        <taxon>Scolytinae</taxon>
        <taxon>Hypothenemus</taxon>
    </lineage>
</organism>
<keyword evidence="3" id="KW-1185">Reference proteome</keyword>
<accession>A0ABD1FAV1</accession>
<gene>
    <name evidence="2" type="ORF">ABEB36_000323</name>
</gene>
<evidence type="ECO:0008006" key="4">
    <source>
        <dbReference type="Google" id="ProtNLM"/>
    </source>
</evidence>
<protein>
    <recommendedName>
        <fullName evidence="4">SWIM-type domain-containing protein</fullName>
    </recommendedName>
</protein>